<evidence type="ECO:0000256" key="1">
    <source>
        <dbReference type="ARBA" id="ARBA00004173"/>
    </source>
</evidence>
<dbReference type="RefSeq" id="XP_003648142.1">
    <property type="nucleotide sequence ID" value="XM_003648094.1"/>
</dbReference>
<feature type="coiled-coil region" evidence="3">
    <location>
        <begin position="21"/>
        <end position="59"/>
    </location>
</feature>
<evidence type="ECO:0000256" key="2">
    <source>
        <dbReference type="ARBA" id="ARBA00007626"/>
    </source>
</evidence>
<evidence type="ECO:0000313" key="5">
    <source>
        <dbReference type="Proteomes" id="UP000006790"/>
    </source>
</evidence>
<evidence type="ECO:0000313" key="4">
    <source>
        <dbReference type="EMBL" id="AET41325.1"/>
    </source>
</evidence>
<dbReference type="KEGG" id="erc:Ecym_8029"/>
<gene>
    <name evidence="4" type="ordered locus">Ecym_8029</name>
</gene>
<protein>
    <recommendedName>
        <fullName evidence="6">Mitochondrial group I intron splicing factor CCM1</fullName>
    </recommendedName>
</protein>
<dbReference type="HOGENOM" id="CLU_029536_0_0_1"/>
<dbReference type="FunCoup" id="G8JWV1">
    <property type="interactions" value="118"/>
</dbReference>
<dbReference type="PANTHER" id="PTHR46128:SF189">
    <property type="entry name" value="PENTACOTRIPEPTIDE-REPEAT REGION OF PRORP DOMAIN-CONTAINING PROTEIN"/>
    <property type="match status" value="1"/>
</dbReference>
<reference evidence="5" key="1">
    <citation type="journal article" date="2012" name="G3 (Bethesda)">
        <title>Pichia sorbitophila, an interspecies yeast hybrid reveals early steps of genome resolution following polyploidization.</title>
        <authorList>
            <person name="Leh Louis V."/>
            <person name="Despons L."/>
            <person name="Friedrich A."/>
            <person name="Martin T."/>
            <person name="Durrens P."/>
            <person name="Casaregola S."/>
            <person name="Neuveglise C."/>
            <person name="Fairhead C."/>
            <person name="Marck C."/>
            <person name="Cruz J.A."/>
            <person name="Straub M.L."/>
            <person name="Kugler V."/>
            <person name="Sacerdot C."/>
            <person name="Uzunov Z."/>
            <person name="Thierry A."/>
            <person name="Weiss S."/>
            <person name="Bleykasten C."/>
            <person name="De Montigny J."/>
            <person name="Jacques N."/>
            <person name="Jung P."/>
            <person name="Lemaire M."/>
            <person name="Mallet S."/>
            <person name="Morel G."/>
            <person name="Richard G.F."/>
            <person name="Sarkar A."/>
            <person name="Savel G."/>
            <person name="Schacherer J."/>
            <person name="Seret M.L."/>
            <person name="Talla E."/>
            <person name="Samson G."/>
            <person name="Jubin C."/>
            <person name="Poulain J."/>
            <person name="Vacherie B."/>
            <person name="Barbe V."/>
            <person name="Pelletier E."/>
            <person name="Sherman D.J."/>
            <person name="Westhof E."/>
            <person name="Weissenbach J."/>
            <person name="Baret P.V."/>
            <person name="Wincker P."/>
            <person name="Gaillardin C."/>
            <person name="Dujon B."/>
            <person name="Souciet J.L."/>
        </authorList>
    </citation>
    <scope>NUCLEOTIDE SEQUENCE [LARGE SCALE GENOMIC DNA]</scope>
    <source>
        <strain evidence="5">CBS 270.75 / DBVPG 7215 / KCTC 17166 / NRRL Y-17582</strain>
    </source>
</reference>
<dbReference type="InParanoid" id="G8JWV1"/>
<evidence type="ECO:0008006" key="6">
    <source>
        <dbReference type="Google" id="ProtNLM"/>
    </source>
</evidence>
<dbReference type="OrthoDB" id="185373at2759"/>
<dbReference type="Proteomes" id="UP000006790">
    <property type="component" value="Chromosome 8"/>
</dbReference>
<keyword evidence="3" id="KW-0175">Coiled coil</keyword>
<dbReference type="OMA" id="NWRKKWG"/>
<proteinExistence type="inferred from homology"/>
<keyword evidence="5" id="KW-1185">Reference proteome</keyword>
<evidence type="ECO:0000256" key="3">
    <source>
        <dbReference type="SAM" id="Coils"/>
    </source>
</evidence>
<dbReference type="GO" id="GO:0005739">
    <property type="term" value="C:mitochondrion"/>
    <property type="evidence" value="ECO:0007669"/>
    <property type="project" value="UniProtKB-SubCell"/>
</dbReference>
<dbReference type="EMBL" id="CP002504">
    <property type="protein sequence ID" value="AET41325.1"/>
    <property type="molecule type" value="Genomic_DNA"/>
</dbReference>
<dbReference type="InterPro" id="IPR011990">
    <property type="entry name" value="TPR-like_helical_dom_sf"/>
</dbReference>
<dbReference type="InterPro" id="IPR050872">
    <property type="entry name" value="PPR_P_subfamily"/>
</dbReference>
<comment type="subcellular location">
    <subcellularLocation>
        <location evidence="1">Mitochondrion</location>
    </subcellularLocation>
</comment>
<accession>G8JWV1</accession>
<dbReference type="Pfam" id="PF13041">
    <property type="entry name" value="PPR_2"/>
    <property type="match status" value="1"/>
</dbReference>
<dbReference type="eggNOG" id="ENOG502QSY4">
    <property type="taxonomic scope" value="Eukaryota"/>
</dbReference>
<dbReference type="PANTHER" id="PTHR46128">
    <property type="entry name" value="MITOCHONDRIAL GROUP I INTRON SPLICING FACTOR CCM1"/>
    <property type="match status" value="1"/>
</dbReference>
<comment type="similarity">
    <text evidence="2">Belongs to the PPR family. P subfamily.</text>
</comment>
<dbReference type="GeneID" id="11469828"/>
<dbReference type="InterPro" id="IPR002885">
    <property type="entry name" value="PPR_rpt"/>
</dbReference>
<dbReference type="AlphaFoldDB" id="G8JWV1"/>
<organism evidence="4 5">
    <name type="scientific">Eremothecium cymbalariae (strain CBS 270.75 / DBVPG 7215 / KCTC 17166 / NRRL Y-17582)</name>
    <name type="common">Yeast</name>
    <dbReference type="NCBI Taxonomy" id="931890"/>
    <lineage>
        <taxon>Eukaryota</taxon>
        <taxon>Fungi</taxon>
        <taxon>Dikarya</taxon>
        <taxon>Ascomycota</taxon>
        <taxon>Saccharomycotina</taxon>
        <taxon>Saccharomycetes</taxon>
        <taxon>Saccharomycetales</taxon>
        <taxon>Saccharomycetaceae</taxon>
        <taxon>Eremothecium</taxon>
    </lineage>
</organism>
<name>G8JWV1_ERECY</name>
<sequence>MLSILGTRQFHLGSFIYRSNLKFKLEELQKSQRLVRKTKQELEKVKEKKRVKLKSLQKTGYSSQQAAHVLKKHYGTNIDDLGSFKIGPTAKSDFKFLEMTKDKRLIYTVLGITGEQLRDSKLVNHDVQKFCNRGQLEKALFLIKLAKSKGRVGMNTLMKHYCTEMQDATSSLELYTCRKKWGIHPNEYTHTILFSGLEKLEKPLSEKNAKQVLKIVESLSTAGTLNQIEFNAALSCLRKCENPEYVFKCLELKPAGVTLDKIATSQLLQAATKIENDIEAIAIGDKIMSKVLPKDIDPQLLFYLINLWNMRKSSHLSSCATIMILDFFDLDIESPFDIVKGINLPTPKYWNIKSRFRLNTHITNLLLENLIKNNKSESITTIFERLANERPKCLDEDCYIKVMEAKINTSPTDCVTYNINMFRLLNSSEHKSSLRSLLQVYKSMERQLTRVYVNGNTETLEKTMELVHCFLIENDSYRSGTDMLLGINAWYSYWRIIHQANKRDLLTFQRRKIIIDTFISSYNNGLLKQKISKSEIQKLRSIYLEAIRFLKAFHDKINVDLTIIDTLPENSVEVQRFNFRRLLFRFKKKLLKELDLVESGSQISQEEQSVIQLGSRILNTPLPDEIV</sequence>
<dbReference type="Gene3D" id="1.25.40.10">
    <property type="entry name" value="Tetratricopeptide repeat domain"/>
    <property type="match status" value="1"/>
</dbReference>